<dbReference type="OrthoDB" id="2399148at2759"/>
<organism evidence="2 3">
    <name type="scientific">Piptocephalis cylindrospora</name>
    <dbReference type="NCBI Taxonomy" id="1907219"/>
    <lineage>
        <taxon>Eukaryota</taxon>
        <taxon>Fungi</taxon>
        <taxon>Fungi incertae sedis</taxon>
        <taxon>Zoopagomycota</taxon>
        <taxon>Zoopagomycotina</taxon>
        <taxon>Zoopagomycetes</taxon>
        <taxon>Zoopagales</taxon>
        <taxon>Piptocephalidaceae</taxon>
        <taxon>Piptocephalis</taxon>
    </lineage>
</organism>
<dbReference type="Proteomes" id="UP000267251">
    <property type="component" value="Unassembled WGS sequence"/>
</dbReference>
<dbReference type="EMBL" id="KZ988121">
    <property type="protein sequence ID" value="RKP13054.1"/>
    <property type="molecule type" value="Genomic_DNA"/>
</dbReference>
<dbReference type="GO" id="GO:0042407">
    <property type="term" value="P:cristae formation"/>
    <property type="evidence" value="ECO:0007669"/>
    <property type="project" value="InterPro"/>
</dbReference>
<comment type="subcellular location">
    <subcellularLocation>
        <location evidence="1">Mitochondrion inner membrane</location>
    </subcellularLocation>
</comment>
<dbReference type="PANTHER" id="PTHR28268:SF1">
    <property type="entry name" value="MICOS SUBUNIT MIC26"/>
    <property type="match status" value="1"/>
</dbReference>
<keyword evidence="3" id="KW-1185">Reference proteome</keyword>
<keyword evidence="1" id="KW-0496">Mitochondrion</keyword>
<evidence type="ECO:0000313" key="3">
    <source>
        <dbReference type="Proteomes" id="UP000267251"/>
    </source>
</evidence>
<protein>
    <recommendedName>
        <fullName evidence="1">MICOS complex subunit</fullName>
    </recommendedName>
</protein>
<dbReference type="InterPro" id="IPR019166">
    <property type="entry name" value="MIC26/MIC27"/>
</dbReference>
<reference evidence="3" key="1">
    <citation type="journal article" date="2018" name="Nat. Microbiol.">
        <title>Leveraging single-cell genomics to expand the fungal tree of life.</title>
        <authorList>
            <person name="Ahrendt S.R."/>
            <person name="Quandt C.A."/>
            <person name="Ciobanu D."/>
            <person name="Clum A."/>
            <person name="Salamov A."/>
            <person name="Andreopoulos B."/>
            <person name="Cheng J.F."/>
            <person name="Woyke T."/>
            <person name="Pelin A."/>
            <person name="Henrissat B."/>
            <person name="Reynolds N.K."/>
            <person name="Benny G.L."/>
            <person name="Smith M.E."/>
            <person name="James T.Y."/>
            <person name="Grigoriev I.V."/>
        </authorList>
    </citation>
    <scope>NUCLEOTIDE SEQUENCE [LARGE SCALE GENOMIC DNA]</scope>
</reference>
<dbReference type="Pfam" id="PF09769">
    <property type="entry name" value="ApoO"/>
    <property type="match status" value="1"/>
</dbReference>
<name>A0A4P9Y310_9FUNG</name>
<dbReference type="InterPro" id="IPR033181">
    <property type="entry name" value="Mic26_fungi"/>
</dbReference>
<proteinExistence type="predicted"/>
<keyword evidence="1" id="KW-0999">Mitochondrion inner membrane</keyword>
<evidence type="ECO:0000256" key="1">
    <source>
        <dbReference type="RuleBase" id="RU363021"/>
    </source>
</evidence>
<accession>A0A4P9Y310</accession>
<evidence type="ECO:0000313" key="2">
    <source>
        <dbReference type="EMBL" id="RKP13054.1"/>
    </source>
</evidence>
<keyword evidence="1" id="KW-0472">Membrane</keyword>
<sequence>MTQDTSDPREQLNIYREPQPVRKVDETPTRLQLAAKETRTTAQQYSNQVHERFQYWINRWIHFEERAEHTIKSLKQPGEPLMPGLLYVGASGLASLIVARRRNILIRAILPPLTTLAAASYFVPRATDATLDLVRRGVDHPQVRGRVEQHAPEVIRSMDLARSHASMTKDQAREWRDQTEANLNGWVSQARQEINSLGSRVRQSLNTESKKD</sequence>
<dbReference type="PANTHER" id="PTHR28268">
    <property type="entry name" value="MICOS SUBUNIT MIC26"/>
    <property type="match status" value="1"/>
</dbReference>
<gene>
    <name evidence="2" type="ORF">BJ684DRAFT_20430</name>
</gene>
<dbReference type="GO" id="GO:0061617">
    <property type="term" value="C:MICOS complex"/>
    <property type="evidence" value="ECO:0007669"/>
    <property type="project" value="UniProtKB-UniRule"/>
</dbReference>
<comment type="subunit">
    <text evidence="1">Component of the mitochondrial contact site and cristae organizing system (MICOS) complex.</text>
</comment>
<dbReference type="GO" id="GO:0044284">
    <property type="term" value="C:mitochondrial crista junction"/>
    <property type="evidence" value="ECO:0007669"/>
    <property type="project" value="TreeGrafter"/>
</dbReference>
<comment type="function">
    <text evidence="1">Component of the MICOS complex, a large protein complex of the mitochondrial inner membrane that plays crucial roles in the maintenance of crista junctions, inner membrane architecture, and formation of contact sites to the outer membrane.</text>
</comment>
<dbReference type="AlphaFoldDB" id="A0A4P9Y310"/>